<protein>
    <recommendedName>
        <fullName evidence="3">ATP-binding protein</fullName>
    </recommendedName>
</protein>
<accession>A0ABW5NCA5</accession>
<dbReference type="SUPFAM" id="SSF63829">
    <property type="entry name" value="Calcium-dependent phosphotriesterase"/>
    <property type="match status" value="1"/>
</dbReference>
<organism evidence="1 2">
    <name type="scientific">Aquimarina hainanensis</name>
    <dbReference type="NCBI Taxonomy" id="1578017"/>
    <lineage>
        <taxon>Bacteria</taxon>
        <taxon>Pseudomonadati</taxon>
        <taxon>Bacteroidota</taxon>
        <taxon>Flavobacteriia</taxon>
        <taxon>Flavobacteriales</taxon>
        <taxon>Flavobacteriaceae</taxon>
        <taxon>Aquimarina</taxon>
    </lineage>
</organism>
<dbReference type="Gene3D" id="2.120.10.30">
    <property type="entry name" value="TolB, C-terminal domain"/>
    <property type="match status" value="1"/>
</dbReference>
<reference evidence="2" key="1">
    <citation type="journal article" date="2019" name="Int. J. Syst. Evol. Microbiol.">
        <title>The Global Catalogue of Microorganisms (GCM) 10K type strain sequencing project: providing services to taxonomists for standard genome sequencing and annotation.</title>
        <authorList>
            <consortium name="The Broad Institute Genomics Platform"/>
            <consortium name="The Broad Institute Genome Sequencing Center for Infectious Disease"/>
            <person name="Wu L."/>
            <person name="Ma J."/>
        </authorList>
    </citation>
    <scope>NUCLEOTIDE SEQUENCE [LARGE SCALE GENOMIC DNA]</scope>
    <source>
        <strain evidence="2">KCTC 42423</strain>
    </source>
</reference>
<name>A0ABW5NCA5_9FLAO</name>
<sequence>MRVILIVLLLTVCSVSLGISQEAGFTKRLKKPRLVKLWETDTVLKDVESAIYDSTNQVIYATSINGHWLKANGKGFISKIGLDGNITCHKWIDAIEGPTGTAMYNNKLYVADFDTILEIDIKTATITNSHKIPATERINDLTVAEDGTLYGSGTKSGKLIALQDNKATVIASDLEWPNGLLYEKDKLLIGLGDNTVIDYNVKTNSSNVLTKDISNPDGIVAIGNGDYLISSWQGMIYYVTSNGDKILLLDTVEKKENAADITYIPSLRMVLVPAMLQHKLIAYTLIDED</sequence>
<comment type="caution">
    <text evidence="1">The sequence shown here is derived from an EMBL/GenBank/DDBJ whole genome shotgun (WGS) entry which is preliminary data.</text>
</comment>
<gene>
    <name evidence="1" type="ORF">ACFSTE_18685</name>
</gene>
<evidence type="ECO:0000313" key="2">
    <source>
        <dbReference type="Proteomes" id="UP001597459"/>
    </source>
</evidence>
<dbReference type="RefSeq" id="WP_176030149.1">
    <property type="nucleotide sequence ID" value="NZ_JBHSJV010000001.1"/>
</dbReference>
<dbReference type="InterPro" id="IPR011042">
    <property type="entry name" value="6-blade_b-propeller_TolB-like"/>
</dbReference>
<proteinExistence type="predicted"/>
<dbReference type="Proteomes" id="UP001597459">
    <property type="component" value="Unassembled WGS sequence"/>
</dbReference>
<evidence type="ECO:0008006" key="3">
    <source>
        <dbReference type="Google" id="ProtNLM"/>
    </source>
</evidence>
<evidence type="ECO:0000313" key="1">
    <source>
        <dbReference type="EMBL" id="MFD2592871.1"/>
    </source>
</evidence>
<keyword evidence="2" id="KW-1185">Reference proteome</keyword>
<dbReference type="EMBL" id="JBHULX010000039">
    <property type="protein sequence ID" value="MFD2592871.1"/>
    <property type="molecule type" value="Genomic_DNA"/>
</dbReference>